<evidence type="ECO:0000313" key="1">
    <source>
        <dbReference type="EMBL" id="PYH67029.1"/>
    </source>
</evidence>
<dbReference type="GeneID" id="37213568"/>
<evidence type="ECO:0000313" key="2">
    <source>
        <dbReference type="Proteomes" id="UP000248405"/>
    </source>
</evidence>
<keyword evidence="2" id="KW-1185">Reference proteome</keyword>
<dbReference type="OrthoDB" id="2307332at2759"/>
<dbReference type="Proteomes" id="UP000248405">
    <property type="component" value="Unassembled WGS sequence"/>
</dbReference>
<gene>
    <name evidence="1" type="ORF">BO88DRAFT_427237</name>
</gene>
<organism evidence="1 2">
    <name type="scientific">Aspergillus vadensis (strain CBS 113365 / IMI 142717 / IBT 24658)</name>
    <dbReference type="NCBI Taxonomy" id="1448311"/>
    <lineage>
        <taxon>Eukaryota</taxon>
        <taxon>Fungi</taxon>
        <taxon>Dikarya</taxon>
        <taxon>Ascomycota</taxon>
        <taxon>Pezizomycotina</taxon>
        <taxon>Eurotiomycetes</taxon>
        <taxon>Eurotiomycetidae</taxon>
        <taxon>Eurotiales</taxon>
        <taxon>Aspergillaceae</taxon>
        <taxon>Aspergillus</taxon>
        <taxon>Aspergillus subgen. Circumdati</taxon>
    </lineage>
</organism>
<dbReference type="InterPro" id="IPR036910">
    <property type="entry name" value="HMG_box_dom_sf"/>
</dbReference>
<sequence length="294" mass="32533">MSDPSADVTGSTPNKTGAEISALVSTTSRGLSFNQPVPMPEFAANNPYFVVPQPVNLFPTPPQLEDAAYQLDLRNQSLCRNTRLRRSNRAVATTRNNHSDHVVISRKDLDLPCPLSARTNGMQHIPVRDMYAWVHCPVETRRQEARQQQGRIPRPPNPFILWKMEVPHIRKKYKTLAVMEKRNHVRAHPGYRFPLNPGGFGPLQSAASVWWQRTIYSQMACTEQVSAGTQPCVPVVTGQPGMPDSACFVPQSGCSGLEAVSGQSALLTLSVTCEDCKVDGELAARVTQRPVFVY</sequence>
<reference evidence="1" key="1">
    <citation type="submission" date="2016-12" db="EMBL/GenBank/DDBJ databases">
        <title>The genomes of Aspergillus section Nigri reveals drivers in fungal speciation.</title>
        <authorList>
            <consortium name="DOE Joint Genome Institute"/>
            <person name="Vesth T.C."/>
            <person name="Nybo J."/>
            <person name="Theobald S."/>
            <person name="Brandl J."/>
            <person name="Frisvad J.C."/>
            <person name="Nielsen K.F."/>
            <person name="Lyhne E.K."/>
            <person name="Kogle M.E."/>
            <person name="Kuo A."/>
            <person name="Riley R."/>
            <person name="Clum A."/>
            <person name="Nolan M."/>
            <person name="Lipzen A."/>
            <person name="Salamov A."/>
            <person name="Henrissat B."/>
            <person name="Wiebenga A."/>
            <person name="De Vries R.P."/>
            <person name="Grigoriev I.V."/>
            <person name="Mortensen U.H."/>
            <person name="Andersen M.R."/>
            <person name="Baker S.E."/>
        </authorList>
    </citation>
    <scope>NUCLEOTIDE SEQUENCE [LARGE SCALE GENOMIC DNA]</scope>
    <source>
        <strain evidence="1">CBS 113365</strain>
    </source>
</reference>
<evidence type="ECO:0008006" key="3">
    <source>
        <dbReference type="Google" id="ProtNLM"/>
    </source>
</evidence>
<dbReference type="RefSeq" id="XP_025560823.1">
    <property type="nucleotide sequence ID" value="XM_025708976.1"/>
</dbReference>
<dbReference type="EMBL" id="KZ821631">
    <property type="protein sequence ID" value="PYH67029.1"/>
    <property type="molecule type" value="Genomic_DNA"/>
</dbReference>
<protein>
    <recommendedName>
        <fullName evidence="3">HMG box domain-containing protein</fullName>
    </recommendedName>
</protein>
<proteinExistence type="predicted"/>
<name>A0A319B3E2_ASPVC</name>
<dbReference type="SUPFAM" id="SSF47095">
    <property type="entry name" value="HMG-box"/>
    <property type="match status" value="1"/>
</dbReference>
<dbReference type="AlphaFoldDB" id="A0A319B3E2"/>
<accession>A0A319B3E2</accession>